<dbReference type="Proteomes" id="UP001596052">
    <property type="component" value="Unassembled WGS sequence"/>
</dbReference>
<dbReference type="Pfam" id="PF20464">
    <property type="entry name" value="MmeI_N"/>
    <property type="match status" value="1"/>
</dbReference>
<accession>A0ABW0KP66</accession>
<dbReference type="GO" id="GO:0032259">
    <property type="term" value="P:methylation"/>
    <property type="evidence" value="ECO:0007669"/>
    <property type="project" value="UniProtKB-KW"/>
</dbReference>
<reference evidence="10" key="1">
    <citation type="journal article" date="2019" name="Int. J. Syst. Evol. Microbiol.">
        <title>The Global Catalogue of Microorganisms (GCM) 10K type strain sequencing project: providing services to taxonomists for standard genome sequencing and annotation.</title>
        <authorList>
            <consortium name="The Broad Institute Genomics Platform"/>
            <consortium name="The Broad Institute Genome Sequencing Center for Infectious Disease"/>
            <person name="Wu L."/>
            <person name="Ma J."/>
        </authorList>
    </citation>
    <scope>NUCLEOTIDE SEQUENCE [LARGE SCALE GENOMIC DNA]</scope>
    <source>
        <strain evidence="10">CGMCC 4.1469</strain>
    </source>
</reference>
<evidence type="ECO:0000259" key="8">
    <source>
        <dbReference type="Pfam" id="PF20473"/>
    </source>
</evidence>
<comment type="catalytic activity">
    <reaction evidence="4">
        <text>a 2'-deoxyadenosine in DNA + S-adenosyl-L-methionine = an N(6)-methyl-2'-deoxyadenosine in DNA + S-adenosyl-L-homocysteine + H(+)</text>
        <dbReference type="Rhea" id="RHEA:15197"/>
        <dbReference type="Rhea" id="RHEA-COMP:12418"/>
        <dbReference type="Rhea" id="RHEA-COMP:12419"/>
        <dbReference type="ChEBI" id="CHEBI:15378"/>
        <dbReference type="ChEBI" id="CHEBI:57856"/>
        <dbReference type="ChEBI" id="CHEBI:59789"/>
        <dbReference type="ChEBI" id="CHEBI:90615"/>
        <dbReference type="ChEBI" id="CHEBI:90616"/>
        <dbReference type="EC" id="2.1.1.72"/>
    </reaction>
</comment>
<feature type="domain" description="MmeI-like DNA-methyltransferase" evidence="8">
    <location>
        <begin position="401"/>
        <end position="723"/>
    </location>
</feature>
<feature type="region of interest" description="Disordered" evidence="5">
    <location>
        <begin position="1126"/>
        <end position="1162"/>
    </location>
</feature>
<proteinExistence type="predicted"/>
<dbReference type="Gene3D" id="3.40.50.150">
    <property type="entry name" value="Vaccinia Virus protein VP39"/>
    <property type="match status" value="1"/>
</dbReference>
<dbReference type="PANTHER" id="PTHR33841">
    <property type="entry name" value="DNA METHYLTRANSFERASE YEEA-RELATED"/>
    <property type="match status" value="1"/>
</dbReference>
<keyword evidence="2 9" id="KW-0489">Methyltransferase</keyword>
<protein>
    <recommendedName>
        <fullName evidence="1">site-specific DNA-methyltransferase (adenine-specific)</fullName>
        <ecNumber evidence="1">2.1.1.72</ecNumber>
    </recommendedName>
</protein>
<dbReference type="Pfam" id="PF20473">
    <property type="entry name" value="MmeI_Mtase"/>
    <property type="match status" value="1"/>
</dbReference>
<evidence type="ECO:0000259" key="7">
    <source>
        <dbReference type="Pfam" id="PF20465"/>
    </source>
</evidence>
<evidence type="ECO:0000256" key="2">
    <source>
        <dbReference type="ARBA" id="ARBA00022603"/>
    </source>
</evidence>
<dbReference type="InterPro" id="IPR046817">
    <property type="entry name" value="MmeI_N"/>
</dbReference>
<dbReference type="PRINTS" id="PR00507">
    <property type="entry name" value="N12N6MTFRASE"/>
</dbReference>
<dbReference type="EMBL" id="JBHSMQ010000002">
    <property type="protein sequence ID" value="MFC5454506.1"/>
    <property type="molecule type" value="Genomic_DNA"/>
</dbReference>
<dbReference type="InterPro" id="IPR046816">
    <property type="entry name" value="MmeI_Mtase"/>
</dbReference>
<feature type="domain" description="MmeI-like helicase spacer" evidence="7">
    <location>
        <begin position="236"/>
        <end position="309"/>
    </location>
</feature>
<dbReference type="InterPro" id="IPR002052">
    <property type="entry name" value="DNA_methylase_N6_adenine_CS"/>
</dbReference>
<evidence type="ECO:0000256" key="3">
    <source>
        <dbReference type="ARBA" id="ARBA00022679"/>
    </source>
</evidence>
<name>A0ABW0KP66_9BACT</name>
<evidence type="ECO:0000313" key="10">
    <source>
        <dbReference type="Proteomes" id="UP001596052"/>
    </source>
</evidence>
<dbReference type="RefSeq" id="WP_377164656.1">
    <property type="nucleotide sequence ID" value="NZ_JBHSMQ010000002.1"/>
</dbReference>
<dbReference type="PANTHER" id="PTHR33841:SF1">
    <property type="entry name" value="DNA METHYLTRANSFERASE A"/>
    <property type="match status" value="1"/>
</dbReference>
<comment type="caution">
    <text evidence="9">The sequence shown here is derived from an EMBL/GenBank/DDBJ whole genome shotgun (WGS) entry which is preliminary data.</text>
</comment>
<organism evidence="9 10">
    <name type="scientific">Prosthecobacter fluviatilis</name>
    <dbReference type="NCBI Taxonomy" id="445931"/>
    <lineage>
        <taxon>Bacteria</taxon>
        <taxon>Pseudomonadati</taxon>
        <taxon>Verrucomicrobiota</taxon>
        <taxon>Verrucomicrobiia</taxon>
        <taxon>Verrucomicrobiales</taxon>
        <taxon>Verrucomicrobiaceae</taxon>
        <taxon>Prosthecobacter</taxon>
    </lineage>
</organism>
<evidence type="ECO:0000313" key="9">
    <source>
        <dbReference type="EMBL" id="MFC5454506.1"/>
    </source>
</evidence>
<dbReference type="InterPro" id="IPR029063">
    <property type="entry name" value="SAM-dependent_MTases_sf"/>
</dbReference>
<dbReference type="PROSITE" id="PS00092">
    <property type="entry name" value="N6_MTASE"/>
    <property type="match status" value="1"/>
</dbReference>
<sequence>MSQPALTPASFIDHWSRAEANERANSQSFLIGLTQLLGLPAPSHNHADGYSFEYPVKVPGGTSTNFLDLYRRGHFVLESKQFTTQKLEQSALELAAIDAGALAQQKKSGPVRGTGSWDDAMIRAKGQAERYVRSLPADDPNPPFILVCDVGHSIEVYADFTQAGKAYLPFPDPRTFRILLKDLEREDIRERLRLIWTNPTALDPAKVSAEVTREIAGYLAELAKSLEQEKHDPEVVAQFLTRCLFCMFAEDVGLLPDHAFTELLHSVPADGTGFPELLSTLFREMNTGTGKSISVVLRKKLLKFNGGLFADDTVLPVNGLQLGLLKQAAKMNWRNVEPAIFGTLLERALVPSERHALGAHFTPRAYVERLVLPTVIEPLREEFENVYAAAVTLASKGDLKKARQEMNTFHDKLCHIRVLDPACGSGNFLYVALQHLKILEGELLERAAQFGEDMKLELETHTIDPHQFLGIELNPRAASIAELVLWIGYLQWHFKIHGQRTPPEPILRAFKNIQCRDAVLAYDGEPQPVTWMMAFSNRQLPGVASAIAANPDTVRPGCPAPSAILTVWDRRSFKTDPVTNRDVPDESKRVPLLAYANPRPAEWPEADFIVGNPPFIGTARMREDLGDGYAETLRKTYPDVPESADFVLYWWHKAALLVRAGQAQRFGLITTNSLRQTFARRVVQHHLNANPSLSLAFAIPDHPWVDTAEGAAVRIAMTVGVAGASEGDLFEVIDEEEHEDGSANVTLLTKRGKIAGDLTVGADVTGTVSLRANERIAYRGMQLIGSGFILTPDEAKAMGVGNVAGLENHIRPYRNGRDLTDSPRGVFVIDLFGLKEAEVRERYPSVYQHVLTTVKPERDANNRDSYRRNWWIHGEPRRDLRPALGGLQNYIATVETAKHRVFQFLNADTLPDNKLVVIALDDTFYLGVLSSRVHVNYSLAAGSWLGVGNDSVYAKSRCFDPFPFPLCAEAEKDRIRKIAEELDAHRKRVQATHPSLTLTGMYNVLERLRAGKELSAKDKLIHDQGLVSILLQLHDDLDEAVFAAYGWQHLWQARKETRQGTIHDLQTGSIRVLDASLDMFDAAVARFDQQLDAEILQRLVTLNAQRSEEEARGIIHWLRPDYQNPAGKASGIQDTLDLPKTSGTKSKTKTSATQKPGAKIPWPKPLAERIRATEQALHAAAHPVTAEELTTHFSRAKTPDLQEILESLVTLGRARKDGERFGV</sequence>
<evidence type="ECO:0000259" key="6">
    <source>
        <dbReference type="Pfam" id="PF20464"/>
    </source>
</evidence>
<dbReference type="SUPFAM" id="SSF53335">
    <property type="entry name" value="S-adenosyl-L-methionine-dependent methyltransferases"/>
    <property type="match status" value="1"/>
</dbReference>
<dbReference type="EC" id="2.1.1.72" evidence="1"/>
<evidence type="ECO:0000256" key="5">
    <source>
        <dbReference type="SAM" id="MobiDB-lite"/>
    </source>
</evidence>
<dbReference type="InterPro" id="IPR046819">
    <property type="entry name" value="MmeI_hel"/>
</dbReference>
<keyword evidence="10" id="KW-1185">Reference proteome</keyword>
<feature type="domain" description="MmeI-like N-terminal" evidence="6">
    <location>
        <begin position="9"/>
        <end position="228"/>
    </location>
</feature>
<evidence type="ECO:0000256" key="1">
    <source>
        <dbReference type="ARBA" id="ARBA00011900"/>
    </source>
</evidence>
<dbReference type="GO" id="GO:0008168">
    <property type="term" value="F:methyltransferase activity"/>
    <property type="evidence" value="ECO:0007669"/>
    <property type="project" value="UniProtKB-KW"/>
</dbReference>
<evidence type="ECO:0000256" key="4">
    <source>
        <dbReference type="ARBA" id="ARBA00047942"/>
    </source>
</evidence>
<dbReference type="Pfam" id="PF20465">
    <property type="entry name" value="MmeI_hel"/>
    <property type="match status" value="1"/>
</dbReference>
<keyword evidence="3" id="KW-0808">Transferase</keyword>
<feature type="compositionally biased region" description="Low complexity" evidence="5">
    <location>
        <begin position="1140"/>
        <end position="1155"/>
    </location>
</feature>
<gene>
    <name evidence="9" type="ORF">ACFQDI_06520</name>
</gene>
<dbReference type="InterPro" id="IPR050953">
    <property type="entry name" value="N4_N6_ade-DNA_methylase"/>
</dbReference>